<evidence type="ECO:0000313" key="1">
    <source>
        <dbReference type="EMBL" id="SHO52468.1"/>
    </source>
</evidence>
<dbReference type="STRING" id="1121416.SAMN02745220_04578"/>
<keyword evidence="2" id="KW-1185">Reference proteome</keyword>
<gene>
    <name evidence="1" type="ORF">SAMN02745220_04578</name>
</gene>
<sequence length="293" mass="33531">MVLSPTIDSRRLTGWNGLQFSNPVNWEVIVAGPRHLLVENDLNPLLEIRWEPDGKISVDQVIQATISRLADSKLSVLKLVPPEPFRNLNLPDLSGLTWHDNESLDALVWQCPVCKTVLFLHLNSQQTNPATVASLLQSLRCHQKPEEDALWSIQDFRLILPPGYTYIDSTFSAGLSRLAFSGQDLRLDFCRLAPASARLAQSSLSELLKSMLGRQEQEEILNHSNVMCEMQVNPTFARRLVAHLTRKSMYRWGRIWHDEHHNRLLSLIVESRHLIHLDEAHHLANRYEILPLQ</sequence>
<dbReference type="AlphaFoldDB" id="A0A1M7YIW6"/>
<reference evidence="1 2" key="1">
    <citation type="submission" date="2016-12" db="EMBL/GenBank/DDBJ databases">
        <authorList>
            <person name="Song W.-J."/>
            <person name="Kurnit D.M."/>
        </authorList>
    </citation>
    <scope>NUCLEOTIDE SEQUENCE [LARGE SCALE GENOMIC DNA]</scope>
    <source>
        <strain evidence="1 2">DSM 18488</strain>
    </source>
</reference>
<dbReference type="EMBL" id="FRFE01000036">
    <property type="protein sequence ID" value="SHO52468.1"/>
    <property type="molecule type" value="Genomic_DNA"/>
</dbReference>
<name>A0A1M7YIW6_9BACT</name>
<protein>
    <submittedName>
        <fullName evidence="1">Uncharacterized protein</fullName>
    </submittedName>
</protein>
<dbReference type="OrthoDB" id="5445923at2"/>
<evidence type="ECO:0000313" key="2">
    <source>
        <dbReference type="Proteomes" id="UP000184603"/>
    </source>
</evidence>
<dbReference type="Proteomes" id="UP000184603">
    <property type="component" value="Unassembled WGS sequence"/>
</dbReference>
<dbReference type="RefSeq" id="WP_073616039.1">
    <property type="nucleotide sequence ID" value="NZ_FRFE01000036.1"/>
</dbReference>
<organism evidence="1 2">
    <name type="scientific">Desulfopila aestuarii DSM 18488</name>
    <dbReference type="NCBI Taxonomy" id="1121416"/>
    <lineage>
        <taxon>Bacteria</taxon>
        <taxon>Pseudomonadati</taxon>
        <taxon>Thermodesulfobacteriota</taxon>
        <taxon>Desulfobulbia</taxon>
        <taxon>Desulfobulbales</taxon>
        <taxon>Desulfocapsaceae</taxon>
        <taxon>Desulfopila</taxon>
    </lineage>
</organism>
<accession>A0A1M7YIW6</accession>
<proteinExistence type="predicted"/>